<gene>
    <name evidence="1" type="ORF">Trco_003227</name>
</gene>
<keyword evidence="2" id="KW-1185">Reference proteome</keyword>
<evidence type="ECO:0000313" key="1">
    <source>
        <dbReference type="EMBL" id="KAH6609881.1"/>
    </source>
</evidence>
<proteinExistence type="predicted"/>
<dbReference type="Proteomes" id="UP000827724">
    <property type="component" value="Unassembled WGS sequence"/>
</dbReference>
<comment type="caution">
    <text evidence="1">The sequence shown here is derived from an EMBL/GenBank/DDBJ whole genome shotgun (WGS) entry which is preliminary data.</text>
</comment>
<name>A0A9P8QP94_9HYPO</name>
<dbReference type="AlphaFoldDB" id="A0A9P8QP94"/>
<sequence>MSTRPGRISAGSKRSIRHSIQGVEKTGKGDICAAVSICISLPAVDKGSVGIFQKQQAPLGQFCQEVCQLIIRHTHFAKIDHGHTKVKLSRQGLDERTLAASRGPKQQIASPVRDTSINIPLLSGQEVLDIPNNALLDPLVQYDRTERSLLSRISKWSPLQPARGVYHRLPFVGFCGELVRLPEEVFKHMAMRPEGSQLHNLMRLPGVHVRGVVLLSIDCNEGPAEFDNVPPISGLKEEVGIDGPACAWTLRTCRRGHG</sequence>
<protein>
    <submittedName>
        <fullName evidence="1">Uncharacterized protein</fullName>
    </submittedName>
</protein>
<reference evidence="1" key="1">
    <citation type="submission" date="2021-08" db="EMBL/GenBank/DDBJ databases">
        <title>Chromosome-Level Trichoderma cornu-damae using Hi-C Data.</title>
        <authorList>
            <person name="Kim C.S."/>
        </authorList>
    </citation>
    <scope>NUCLEOTIDE SEQUENCE</scope>
    <source>
        <strain evidence="1">KA19-0412C</strain>
    </source>
</reference>
<organism evidence="1 2">
    <name type="scientific">Trichoderma cornu-damae</name>
    <dbReference type="NCBI Taxonomy" id="654480"/>
    <lineage>
        <taxon>Eukaryota</taxon>
        <taxon>Fungi</taxon>
        <taxon>Dikarya</taxon>
        <taxon>Ascomycota</taxon>
        <taxon>Pezizomycotina</taxon>
        <taxon>Sordariomycetes</taxon>
        <taxon>Hypocreomycetidae</taxon>
        <taxon>Hypocreales</taxon>
        <taxon>Hypocreaceae</taxon>
        <taxon>Trichoderma</taxon>
    </lineage>
</organism>
<evidence type="ECO:0000313" key="2">
    <source>
        <dbReference type="Proteomes" id="UP000827724"/>
    </source>
</evidence>
<accession>A0A9P8QP94</accession>
<dbReference type="EMBL" id="JAIWOZ010000002">
    <property type="protein sequence ID" value="KAH6609881.1"/>
    <property type="molecule type" value="Genomic_DNA"/>
</dbReference>